<accession>A0A1B6GBN8</accession>
<feature type="non-terminal residue" evidence="1">
    <location>
        <position position="1"/>
    </location>
</feature>
<evidence type="ECO:0000313" key="1">
    <source>
        <dbReference type="EMBL" id="JAS59840.1"/>
    </source>
</evidence>
<proteinExistence type="predicted"/>
<dbReference type="AlphaFoldDB" id="A0A1B6GBN8"/>
<sequence>AHRDSQGLIFPHFSEGMLAECEERKRNSHITEETPTKQIRKPHILNPNSTCKKDINSIQTRSKGKDLVNYCGNEMAGRSKPVNIQCPECHKYLNKQFLFYHRKFFCGKEEPTAEKLGWKVLSDTSEFCFKC</sequence>
<reference evidence="1" key="1">
    <citation type="submission" date="2015-11" db="EMBL/GenBank/DDBJ databases">
        <title>De novo transcriptome assembly of four potential Pierce s Disease insect vectors from Arizona vineyards.</title>
        <authorList>
            <person name="Tassone E.E."/>
        </authorList>
    </citation>
    <scope>NUCLEOTIDE SEQUENCE</scope>
</reference>
<dbReference type="EMBL" id="GECZ01009929">
    <property type="protein sequence ID" value="JAS59840.1"/>
    <property type="molecule type" value="Transcribed_RNA"/>
</dbReference>
<name>A0A1B6GBN8_9HEMI</name>
<gene>
    <name evidence="1" type="ORF">g.49785</name>
</gene>
<feature type="non-terminal residue" evidence="1">
    <location>
        <position position="131"/>
    </location>
</feature>
<organism evidence="1">
    <name type="scientific">Cuerna arida</name>
    <dbReference type="NCBI Taxonomy" id="1464854"/>
    <lineage>
        <taxon>Eukaryota</taxon>
        <taxon>Metazoa</taxon>
        <taxon>Ecdysozoa</taxon>
        <taxon>Arthropoda</taxon>
        <taxon>Hexapoda</taxon>
        <taxon>Insecta</taxon>
        <taxon>Pterygota</taxon>
        <taxon>Neoptera</taxon>
        <taxon>Paraneoptera</taxon>
        <taxon>Hemiptera</taxon>
        <taxon>Auchenorrhyncha</taxon>
        <taxon>Membracoidea</taxon>
        <taxon>Cicadellidae</taxon>
        <taxon>Cicadellinae</taxon>
        <taxon>Proconiini</taxon>
        <taxon>Cuerna</taxon>
    </lineage>
</organism>
<protein>
    <submittedName>
        <fullName evidence="1">Uncharacterized protein</fullName>
    </submittedName>
</protein>